<organism evidence="5">
    <name type="scientific">Nippostrongylus brasiliensis</name>
    <name type="common">Rat hookworm</name>
    <dbReference type="NCBI Taxonomy" id="27835"/>
    <lineage>
        <taxon>Eukaryota</taxon>
        <taxon>Metazoa</taxon>
        <taxon>Ecdysozoa</taxon>
        <taxon>Nematoda</taxon>
        <taxon>Chromadorea</taxon>
        <taxon>Rhabditida</taxon>
        <taxon>Rhabditina</taxon>
        <taxon>Rhabditomorpha</taxon>
        <taxon>Strongyloidea</taxon>
        <taxon>Heligmosomidae</taxon>
        <taxon>Nippostrongylus</taxon>
    </lineage>
</organism>
<name>A0A0N4YAP6_NIPBR</name>
<dbReference type="EMBL" id="UYSL01021055">
    <property type="protein sequence ID" value="VDL77069.1"/>
    <property type="molecule type" value="Genomic_DNA"/>
</dbReference>
<dbReference type="GO" id="GO:0016020">
    <property type="term" value="C:membrane"/>
    <property type="evidence" value="ECO:0007669"/>
    <property type="project" value="GOC"/>
</dbReference>
<dbReference type="GO" id="GO:0005783">
    <property type="term" value="C:endoplasmic reticulum"/>
    <property type="evidence" value="ECO:0007669"/>
    <property type="project" value="TreeGrafter"/>
</dbReference>
<dbReference type="AlphaFoldDB" id="A0A0N4YAP6"/>
<reference evidence="3 4" key="2">
    <citation type="submission" date="2018-11" db="EMBL/GenBank/DDBJ databases">
        <authorList>
            <consortium name="Pathogen Informatics"/>
        </authorList>
    </citation>
    <scope>NUCLEOTIDE SEQUENCE [LARGE SCALE GENOMIC DNA]</scope>
</reference>
<reference evidence="5" key="1">
    <citation type="submission" date="2017-02" db="UniProtKB">
        <authorList>
            <consortium name="WormBaseParasite"/>
        </authorList>
    </citation>
    <scope>IDENTIFICATION</scope>
</reference>
<evidence type="ECO:0000313" key="4">
    <source>
        <dbReference type="Proteomes" id="UP000271162"/>
    </source>
</evidence>
<dbReference type="SUPFAM" id="SSF56300">
    <property type="entry name" value="Metallo-dependent phosphatases"/>
    <property type="match status" value="1"/>
</dbReference>
<dbReference type="Proteomes" id="UP000271162">
    <property type="component" value="Unassembled WGS sequence"/>
</dbReference>
<dbReference type="InterPro" id="IPR029052">
    <property type="entry name" value="Metallo-depent_PP-like"/>
</dbReference>
<dbReference type="InterPro" id="IPR033308">
    <property type="entry name" value="PGAP5/Cdc1/Ted1"/>
</dbReference>
<keyword evidence="2" id="KW-1133">Transmembrane helix</keyword>
<protein>
    <submittedName>
        <fullName evidence="5">Metallo phosphoesterase related (inferred by orthology to a S. mansoni protein)</fullName>
    </submittedName>
</protein>
<keyword evidence="4" id="KW-1185">Reference proteome</keyword>
<dbReference type="PANTHER" id="PTHR13315:SF4">
    <property type="entry name" value="METALLOPHOSPHOESTERASE, ISOFORM E"/>
    <property type="match status" value="1"/>
</dbReference>
<evidence type="ECO:0000313" key="3">
    <source>
        <dbReference type="EMBL" id="VDL77069.1"/>
    </source>
</evidence>
<evidence type="ECO:0000256" key="1">
    <source>
        <dbReference type="ARBA" id="ARBA00023136"/>
    </source>
</evidence>
<sequence length="179" mass="20593">MNLGRLLRRSLFKQFVFLYPVCVLLLVLWNESLIYYFCRFWWRIPEPMSKNSLGVLLVADPQLIGYKNEPHMGFSHALSATSPDLIIFLGDLFDEGLEANDSELQWTLSRFREIFDVGTPVNLMNGDVTKIRDSMAFPQTFVLLSHVPLAVPSYHDPGKFIAMLTPDLIFSAHEHKVFK</sequence>
<gene>
    <name evidence="3" type="ORF">NBR_LOCUS13480</name>
</gene>
<accession>A0A0N4YAP6</accession>
<evidence type="ECO:0000256" key="2">
    <source>
        <dbReference type="SAM" id="Phobius"/>
    </source>
</evidence>
<keyword evidence="2" id="KW-0812">Transmembrane</keyword>
<evidence type="ECO:0000313" key="5">
    <source>
        <dbReference type="WBParaSite" id="NBR_0001347901-mRNA-1"/>
    </source>
</evidence>
<keyword evidence="1 2" id="KW-0472">Membrane</keyword>
<dbReference type="GO" id="GO:0006506">
    <property type="term" value="P:GPI anchor biosynthetic process"/>
    <property type="evidence" value="ECO:0007669"/>
    <property type="project" value="InterPro"/>
</dbReference>
<dbReference type="PANTHER" id="PTHR13315">
    <property type="entry name" value="METALLO PHOSPHOESTERASE RELATED"/>
    <property type="match status" value="1"/>
</dbReference>
<proteinExistence type="predicted"/>
<feature type="transmembrane region" description="Helical" evidence="2">
    <location>
        <begin position="16"/>
        <end position="38"/>
    </location>
</feature>
<dbReference type="WBParaSite" id="NBR_0001347901-mRNA-1">
    <property type="protein sequence ID" value="NBR_0001347901-mRNA-1"/>
    <property type="gene ID" value="NBR_0001347901"/>
</dbReference>
<dbReference type="STRING" id="27835.A0A0N4YAP6"/>